<feature type="domain" description="DUF6589" evidence="2">
    <location>
        <begin position="126"/>
        <end position="449"/>
    </location>
</feature>
<evidence type="ECO:0000313" key="4">
    <source>
        <dbReference type="Proteomes" id="UP001362999"/>
    </source>
</evidence>
<comment type="caution">
    <text evidence="3">The sequence shown here is derived from an EMBL/GenBank/DDBJ whole genome shotgun (WGS) entry which is preliminary data.</text>
</comment>
<dbReference type="Pfam" id="PF20231">
    <property type="entry name" value="DUF6589"/>
    <property type="match status" value="1"/>
</dbReference>
<reference evidence="3 4" key="1">
    <citation type="journal article" date="2024" name="J Genomics">
        <title>Draft genome sequencing and assembly of Favolaschia claudopus CIRM-BRFM 2984 isolated from oak limbs.</title>
        <authorList>
            <person name="Navarro D."/>
            <person name="Drula E."/>
            <person name="Chaduli D."/>
            <person name="Cazenave R."/>
            <person name="Ahrendt S."/>
            <person name="Wang J."/>
            <person name="Lipzen A."/>
            <person name="Daum C."/>
            <person name="Barry K."/>
            <person name="Grigoriev I.V."/>
            <person name="Favel A."/>
            <person name="Rosso M.N."/>
            <person name="Martin F."/>
        </authorList>
    </citation>
    <scope>NUCLEOTIDE SEQUENCE [LARGE SCALE GENOMIC DNA]</scope>
    <source>
        <strain evidence="3 4">CIRM-BRFM 2984</strain>
    </source>
</reference>
<dbReference type="EMBL" id="JAWWNJ010000294">
    <property type="protein sequence ID" value="KAK6966269.1"/>
    <property type="molecule type" value="Genomic_DNA"/>
</dbReference>
<proteinExistence type="predicted"/>
<feature type="region of interest" description="Disordered" evidence="1">
    <location>
        <begin position="538"/>
        <end position="574"/>
    </location>
</feature>
<dbReference type="InterPro" id="IPR046496">
    <property type="entry name" value="DUF6589"/>
</dbReference>
<protein>
    <recommendedName>
        <fullName evidence="2">DUF6589 domain-containing protein</fullName>
    </recommendedName>
</protein>
<gene>
    <name evidence="3" type="ORF">R3P38DRAFT_3338170</name>
</gene>
<sequence>MNCLLFWDGRVSKRLVQTMNRYALCTSYNYQLNAIASISKDATRLASIIANDPTRMCLLPYDNFNWVEKAWEKSATHANVSHDQVSAILVVLDLPPDSGPTDAARLSHVLTFSQTSGTRHHLDPAISLEQILPNSEDQHWFAKHAEIHVSHILGEEVETLALHRNLLGPFHELNPLPVKKSEEYFLPTYDQEQGSTRGNMLVIEHYFRDILKMPAAFFEEHNSFLLGDRLTTARDRAAQDQRAIDRSENRFDHLESFSVISGLMHVCMNQIQNMARNTFGTAGGKDSVSLASLLERLPSNRNLNVKKIDFYAWLRFFDVVLRAFVLRAAMVILNVVTQFLLPSVDRLEAEDRKKLLGSTESGNAVLMMHDLMTMMEMRDAIKMLKYWTPMFYAGGSYNYSNELMELLHNLIHDWPPETAHVTVERNTFKETDIRVEQFNKSIKLMHMAAMQDRVYDELGVFDQDQRHRDVSQHKDVVLLLEHFSRANIFNFAKDKRSNHLVVDLFRTGLHRLAGPKGGHAKHLQRHSLRSRNRHYNELPPGYHEKDFAPTSTTEVDSEEEDTFEKELEQDNARPQLSLLEQLDELMQEYIDSYNEYE</sequence>
<evidence type="ECO:0000256" key="1">
    <source>
        <dbReference type="SAM" id="MobiDB-lite"/>
    </source>
</evidence>
<name>A0AAV9YYK0_9AGAR</name>
<keyword evidence="4" id="KW-1185">Reference proteome</keyword>
<accession>A0AAV9YYK0</accession>
<dbReference type="Proteomes" id="UP001362999">
    <property type="component" value="Unassembled WGS sequence"/>
</dbReference>
<dbReference type="AlphaFoldDB" id="A0AAV9YYK0"/>
<organism evidence="3 4">
    <name type="scientific">Favolaschia claudopus</name>
    <dbReference type="NCBI Taxonomy" id="2862362"/>
    <lineage>
        <taxon>Eukaryota</taxon>
        <taxon>Fungi</taxon>
        <taxon>Dikarya</taxon>
        <taxon>Basidiomycota</taxon>
        <taxon>Agaricomycotina</taxon>
        <taxon>Agaricomycetes</taxon>
        <taxon>Agaricomycetidae</taxon>
        <taxon>Agaricales</taxon>
        <taxon>Marasmiineae</taxon>
        <taxon>Mycenaceae</taxon>
        <taxon>Favolaschia</taxon>
    </lineage>
</organism>
<evidence type="ECO:0000313" key="3">
    <source>
        <dbReference type="EMBL" id="KAK6966269.1"/>
    </source>
</evidence>
<evidence type="ECO:0000259" key="2">
    <source>
        <dbReference type="Pfam" id="PF20231"/>
    </source>
</evidence>